<sequence>MAVDEDEIDILLAISDDEKSDLILDSGSAYHLYRDREVFSTYATCEGRVWMVNNIASRVVSRGSVQFCMTDGRSVTLTEVTEGAIVRHGSSGISKKSG</sequence>
<proteinExistence type="predicted"/>
<comment type="caution">
    <text evidence="2">The sequence shown here is derived from an EMBL/GenBank/DDBJ whole genome shotgun (WGS) entry which is preliminary data.</text>
</comment>
<dbReference type="Pfam" id="PF22936">
    <property type="entry name" value="Pol_BBD"/>
    <property type="match status" value="1"/>
</dbReference>
<reference evidence="3" key="1">
    <citation type="submission" date="2019-07" db="EMBL/GenBank/DDBJ databases">
        <title>De Novo Assembly of kiwifruit Actinidia rufa.</title>
        <authorList>
            <person name="Sugita-Konishi S."/>
            <person name="Sato K."/>
            <person name="Mori E."/>
            <person name="Abe Y."/>
            <person name="Kisaki G."/>
            <person name="Hamano K."/>
            <person name="Suezawa K."/>
            <person name="Otani M."/>
            <person name="Fukuda T."/>
            <person name="Manabe T."/>
            <person name="Gomi K."/>
            <person name="Tabuchi M."/>
            <person name="Akimitsu K."/>
            <person name="Kataoka I."/>
        </authorList>
    </citation>
    <scope>NUCLEOTIDE SEQUENCE [LARGE SCALE GENOMIC DNA]</scope>
    <source>
        <strain evidence="3">cv. Fuchu</strain>
    </source>
</reference>
<dbReference type="AlphaFoldDB" id="A0A7J0DL40"/>
<organism evidence="2 3">
    <name type="scientific">Actinidia rufa</name>
    <dbReference type="NCBI Taxonomy" id="165716"/>
    <lineage>
        <taxon>Eukaryota</taxon>
        <taxon>Viridiplantae</taxon>
        <taxon>Streptophyta</taxon>
        <taxon>Embryophyta</taxon>
        <taxon>Tracheophyta</taxon>
        <taxon>Spermatophyta</taxon>
        <taxon>Magnoliopsida</taxon>
        <taxon>eudicotyledons</taxon>
        <taxon>Gunneridae</taxon>
        <taxon>Pentapetalae</taxon>
        <taxon>asterids</taxon>
        <taxon>Ericales</taxon>
        <taxon>Actinidiaceae</taxon>
        <taxon>Actinidia</taxon>
    </lineage>
</organism>
<evidence type="ECO:0000259" key="1">
    <source>
        <dbReference type="Pfam" id="PF22936"/>
    </source>
</evidence>
<protein>
    <recommendedName>
        <fullName evidence="1">Retrovirus-related Pol polyprotein from transposon TNT 1-94-like beta-barrel domain-containing protein</fullName>
    </recommendedName>
</protein>
<dbReference type="InterPro" id="IPR054722">
    <property type="entry name" value="PolX-like_BBD"/>
</dbReference>
<gene>
    <name evidence="2" type="ORF">Acr_00g0052100</name>
</gene>
<evidence type="ECO:0000313" key="3">
    <source>
        <dbReference type="Proteomes" id="UP000585474"/>
    </source>
</evidence>
<feature type="domain" description="Retrovirus-related Pol polyprotein from transposon TNT 1-94-like beta-barrel" evidence="1">
    <location>
        <begin position="23"/>
        <end position="80"/>
    </location>
</feature>
<evidence type="ECO:0000313" key="2">
    <source>
        <dbReference type="EMBL" id="GFS37462.1"/>
    </source>
</evidence>
<accession>A0A7J0DL40</accession>
<dbReference type="Proteomes" id="UP000585474">
    <property type="component" value="Unassembled WGS sequence"/>
</dbReference>
<name>A0A7J0DL40_9ERIC</name>
<dbReference type="EMBL" id="BJWL01000282">
    <property type="protein sequence ID" value="GFS37462.1"/>
    <property type="molecule type" value="Genomic_DNA"/>
</dbReference>
<keyword evidence="3" id="KW-1185">Reference proteome</keyword>
<dbReference type="OrthoDB" id="1909174at2759"/>